<dbReference type="InterPro" id="IPR016035">
    <property type="entry name" value="Acyl_Trfase/lysoPLipase"/>
</dbReference>
<comment type="similarity">
    <text evidence="4">Belongs to the fabD family.</text>
</comment>
<evidence type="ECO:0000313" key="7">
    <source>
        <dbReference type="EMBL" id="ABU57585.1"/>
    </source>
</evidence>
<dbReference type="InterPro" id="IPR050858">
    <property type="entry name" value="Mal-CoA-ACP_Trans/PKS_FabD"/>
</dbReference>
<dbReference type="Gene3D" id="3.30.70.250">
    <property type="entry name" value="Malonyl-CoA ACP transacylase, ACP-binding"/>
    <property type="match status" value="1"/>
</dbReference>
<keyword evidence="2 4" id="KW-0012">Acyltransferase</keyword>
<dbReference type="InterPro" id="IPR016036">
    <property type="entry name" value="Malonyl_transacylase_ACP-bd"/>
</dbReference>
<evidence type="ECO:0000313" key="8">
    <source>
        <dbReference type="Proteomes" id="UP000000263"/>
    </source>
</evidence>
<gene>
    <name evidence="7" type="ordered locus">Rcas_1491</name>
</gene>
<dbReference type="PANTHER" id="PTHR42681">
    <property type="entry name" value="MALONYL-COA-ACYL CARRIER PROTEIN TRANSACYLASE, MITOCHONDRIAL"/>
    <property type="match status" value="1"/>
</dbReference>
<evidence type="ECO:0000256" key="3">
    <source>
        <dbReference type="ARBA" id="ARBA00048462"/>
    </source>
</evidence>
<keyword evidence="1 4" id="KW-0808">Transferase</keyword>
<evidence type="ECO:0000256" key="1">
    <source>
        <dbReference type="ARBA" id="ARBA00022679"/>
    </source>
</evidence>
<dbReference type="Gene3D" id="3.40.366.10">
    <property type="entry name" value="Malonyl-Coenzyme A Acyl Carrier Protein, domain 2"/>
    <property type="match status" value="1"/>
</dbReference>
<dbReference type="STRING" id="383372.Rcas_1491"/>
<accession>A7NJB5</accession>
<dbReference type="PANTHER" id="PTHR42681:SF1">
    <property type="entry name" value="MALONYL-COA-ACYL CARRIER PROTEIN TRANSACYLASE, MITOCHONDRIAL"/>
    <property type="match status" value="1"/>
</dbReference>
<keyword evidence="8" id="KW-1185">Reference proteome</keyword>
<dbReference type="PIRSF" id="PIRSF000446">
    <property type="entry name" value="Mct"/>
    <property type="match status" value="1"/>
</dbReference>
<organism evidence="7 8">
    <name type="scientific">Roseiflexus castenholzii (strain DSM 13941 / HLO8)</name>
    <dbReference type="NCBI Taxonomy" id="383372"/>
    <lineage>
        <taxon>Bacteria</taxon>
        <taxon>Bacillati</taxon>
        <taxon>Chloroflexota</taxon>
        <taxon>Chloroflexia</taxon>
        <taxon>Chloroflexales</taxon>
        <taxon>Roseiflexineae</taxon>
        <taxon>Roseiflexaceae</taxon>
        <taxon>Roseiflexus</taxon>
    </lineage>
</organism>
<evidence type="ECO:0000256" key="2">
    <source>
        <dbReference type="ARBA" id="ARBA00023315"/>
    </source>
</evidence>
<dbReference type="KEGG" id="rca:Rcas_1491"/>
<protein>
    <recommendedName>
        <fullName evidence="4">Malonyl CoA-acyl carrier protein transacylase</fullName>
        <ecNumber evidence="4">2.3.1.39</ecNumber>
    </recommendedName>
</protein>
<evidence type="ECO:0000256" key="4">
    <source>
        <dbReference type="PIRNR" id="PIRNR000446"/>
    </source>
</evidence>
<dbReference type="InterPro" id="IPR001227">
    <property type="entry name" value="Ac_transferase_dom_sf"/>
</dbReference>
<dbReference type="Pfam" id="PF00698">
    <property type="entry name" value="Acyl_transf_1"/>
    <property type="match status" value="1"/>
</dbReference>
<dbReference type="eggNOG" id="COG0331">
    <property type="taxonomic scope" value="Bacteria"/>
</dbReference>
<dbReference type="GO" id="GO:0004314">
    <property type="term" value="F:[acyl-carrier-protein] S-malonyltransferase activity"/>
    <property type="evidence" value="ECO:0007669"/>
    <property type="project" value="UniProtKB-EC"/>
</dbReference>
<dbReference type="EC" id="2.3.1.39" evidence="4"/>
<dbReference type="GO" id="GO:0005829">
    <property type="term" value="C:cytosol"/>
    <property type="evidence" value="ECO:0007669"/>
    <property type="project" value="TreeGrafter"/>
</dbReference>
<evidence type="ECO:0000256" key="5">
    <source>
        <dbReference type="PIRSR" id="PIRSR000446-1"/>
    </source>
</evidence>
<proteinExistence type="inferred from homology"/>
<dbReference type="EMBL" id="CP000804">
    <property type="protein sequence ID" value="ABU57585.1"/>
    <property type="molecule type" value="Genomic_DNA"/>
</dbReference>
<dbReference type="GO" id="GO:0006633">
    <property type="term" value="P:fatty acid biosynthetic process"/>
    <property type="evidence" value="ECO:0007669"/>
    <property type="project" value="TreeGrafter"/>
</dbReference>
<dbReference type="Proteomes" id="UP000000263">
    <property type="component" value="Chromosome"/>
</dbReference>
<sequence length="324" mass="34960">MKKRIALVFPGQGSQYVGMGKELCEASPAARRVFEKADQVLGFELSRLCFEGPQEELDDTINAQPAILTVSVACLEALKERFGPFGYLGAPSLVAGHSLGEFTALVAAGVLDFEDALKLVRERGRLMKESGEQRPGGMAAVVGLDDKTLEEVVEEAQAEGVVSVANANSPGQTVISGEHRALQRAMELAKARGAKLVQRLQVSIAAHSPLMQSASTRFDELLDRFQLRPPQVPLIANISGRALTTVEELRNELSQQLTRPVQWTRSVQEMVSHGVDTIVEVGPRQVLSGLIKRITPHAKPVPLTDAEVARLVAQAESEKEGSGI</sequence>
<dbReference type="InterPro" id="IPR024925">
    <property type="entry name" value="Malonyl_CoA-ACP_transAc"/>
</dbReference>
<dbReference type="SMART" id="SM00827">
    <property type="entry name" value="PKS_AT"/>
    <property type="match status" value="1"/>
</dbReference>
<feature type="domain" description="Malonyl-CoA:ACP transacylase (MAT)" evidence="6">
    <location>
        <begin position="8"/>
        <end position="308"/>
    </location>
</feature>
<dbReference type="FunFam" id="3.30.70.250:FF:000001">
    <property type="entry name" value="Malonyl CoA-acyl carrier protein transacylase"/>
    <property type="match status" value="1"/>
</dbReference>
<dbReference type="SUPFAM" id="SSF55048">
    <property type="entry name" value="Probable ACP-binding domain of malonyl-CoA ACP transacylase"/>
    <property type="match status" value="1"/>
</dbReference>
<dbReference type="InterPro" id="IPR014043">
    <property type="entry name" value="Acyl_transferase_dom"/>
</dbReference>
<feature type="active site" evidence="5">
    <location>
        <position position="98"/>
    </location>
</feature>
<reference evidence="7 8" key="1">
    <citation type="submission" date="2007-08" db="EMBL/GenBank/DDBJ databases">
        <title>Complete sequence of Roseiflexus castenholzii DSM 13941.</title>
        <authorList>
            <consortium name="US DOE Joint Genome Institute"/>
            <person name="Copeland A."/>
            <person name="Lucas S."/>
            <person name="Lapidus A."/>
            <person name="Barry K."/>
            <person name="Glavina del Rio T."/>
            <person name="Dalin E."/>
            <person name="Tice H."/>
            <person name="Pitluck S."/>
            <person name="Thompson L.S."/>
            <person name="Brettin T."/>
            <person name="Bruce D."/>
            <person name="Detter J.C."/>
            <person name="Han C."/>
            <person name="Tapia R."/>
            <person name="Schmutz J."/>
            <person name="Larimer F."/>
            <person name="Land M."/>
            <person name="Hauser L."/>
            <person name="Kyrpides N."/>
            <person name="Mikhailova N."/>
            <person name="Bryant D.A."/>
            <person name="Hanada S."/>
            <person name="Tsukatani Y."/>
            <person name="Richardson P."/>
        </authorList>
    </citation>
    <scope>NUCLEOTIDE SEQUENCE [LARGE SCALE GENOMIC DNA]</scope>
    <source>
        <strain evidence="8">DSM 13941 / HLO8</strain>
    </source>
</reference>
<evidence type="ECO:0000259" key="6">
    <source>
        <dbReference type="SMART" id="SM00827"/>
    </source>
</evidence>
<name>A7NJB5_ROSCS</name>
<dbReference type="SUPFAM" id="SSF52151">
    <property type="entry name" value="FabD/lysophospholipase-like"/>
    <property type="match status" value="1"/>
</dbReference>
<dbReference type="HOGENOM" id="CLU_030558_0_1_0"/>
<dbReference type="NCBIfam" id="TIGR00128">
    <property type="entry name" value="fabD"/>
    <property type="match status" value="1"/>
</dbReference>
<dbReference type="OrthoDB" id="9805460at2"/>
<comment type="catalytic activity">
    <reaction evidence="3 4">
        <text>holo-[ACP] + malonyl-CoA = malonyl-[ACP] + CoA</text>
        <dbReference type="Rhea" id="RHEA:41792"/>
        <dbReference type="Rhea" id="RHEA-COMP:9623"/>
        <dbReference type="Rhea" id="RHEA-COMP:9685"/>
        <dbReference type="ChEBI" id="CHEBI:57287"/>
        <dbReference type="ChEBI" id="CHEBI:57384"/>
        <dbReference type="ChEBI" id="CHEBI:64479"/>
        <dbReference type="ChEBI" id="CHEBI:78449"/>
        <dbReference type="EC" id="2.3.1.39"/>
    </reaction>
</comment>
<dbReference type="AlphaFoldDB" id="A7NJB5"/>
<dbReference type="InterPro" id="IPR004410">
    <property type="entry name" value="Malonyl_CoA-ACP_transAc_FabD"/>
</dbReference>
<feature type="active site" evidence="5">
    <location>
        <position position="207"/>
    </location>
</feature>